<keyword evidence="1" id="KW-1133">Transmembrane helix</keyword>
<organism evidence="2 3">
    <name type="scientific">Kutzneria albida DSM 43870</name>
    <dbReference type="NCBI Taxonomy" id="1449976"/>
    <lineage>
        <taxon>Bacteria</taxon>
        <taxon>Bacillati</taxon>
        <taxon>Actinomycetota</taxon>
        <taxon>Actinomycetes</taxon>
        <taxon>Pseudonocardiales</taxon>
        <taxon>Pseudonocardiaceae</taxon>
        <taxon>Kutzneria</taxon>
    </lineage>
</organism>
<dbReference type="Proteomes" id="UP000019225">
    <property type="component" value="Chromosome"/>
</dbReference>
<feature type="transmembrane region" description="Helical" evidence="1">
    <location>
        <begin position="69"/>
        <end position="87"/>
    </location>
</feature>
<dbReference type="OrthoDB" id="5186521at2"/>
<gene>
    <name evidence="2" type="ORF">KALB_2629</name>
</gene>
<proteinExistence type="predicted"/>
<sequence length="197" mass="21094">MSKLSDAARARSYRLERGLTGTIGVLALLAGAAAVVVGMGLLGEFRAQRPVADPIALDFLRQYPEVTKGVAIALGVLLFVLGLRWAFRSLRVELRPDLVLDRTAGNGLRVVSGAVAEAVRSDAEGIDGVAKARVRLVGDEQHPALRIRLSLTDGAEVRAVWQELDKVLGNAKSCLGVTELPTAVHLELATVERQRVQ</sequence>
<dbReference type="RefSeq" id="WP_025356150.1">
    <property type="nucleotide sequence ID" value="NZ_CP007155.1"/>
</dbReference>
<accession>W5W520</accession>
<dbReference type="EMBL" id="CP007155">
    <property type="protein sequence ID" value="AHH95997.1"/>
    <property type="molecule type" value="Genomic_DNA"/>
</dbReference>
<evidence type="ECO:0000313" key="2">
    <source>
        <dbReference type="EMBL" id="AHH95997.1"/>
    </source>
</evidence>
<keyword evidence="1" id="KW-0812">Transmembrane</keyword>
<dbReference type="HOGENOM" id="CLU_090638_0_1_11"/>
<dbReference type="AlphaFoldDB" id="W5W520"/>
<dbReference type="eggNOG" id="ENOG5033UCU">
    <property type="taxonomic scope" value="Bacteria"/>
</dbReference>
<evidence type="ECO:0000313" key="3">
    <source>
        <dbReference type="Proteomes" id="UP000019225"/>
    </source>
</evidence>
<evidence type="ECO:0000256" key="1">
    <source>
        <dbReference type="SAM" id="Phobius"/>
    </source>
</evidence>
<keyword evidence="1" id="KW-0472">Membrane</keyword>
<feature type="transmembrane region" description="Helical" evidence="1">
    <location>
        <begin position="21"/>
        <end position="42"/>
    </location>
</feature>
<dbReference type="PATRIC" id="fig|1449976.3.peg.2636"/>
<keyword evidence="3" id="KW-1185">Reference proteome</keyword>
<protein>
    <submittedName>
        <fullName evidence="2">Uncharacterized protein</fullName>
    </submittedName>
</protein>
<reference evidence="2 3" key="1">
    <citation type="journal article" date="2014" name="BMC Genomics">
        <title>Complete genome sequence of producer of the glycopeptide antibiotic Aculeximycin Kutzneria albida DSM 43870T, a representative of minor genus of Pseudonocardiaceae.</title>
        <authorList>
            <person name="Rebets Y."/>
            <person name="Tokovenko B."/>
            <person name="Lushchyk I."/>
            <person name="Ruckert C."/>
            <person name="Zaburannyi N."/>
            <person name="Bechthold A."/>
            <person name="Kalinowski J."/>
            <person name="Luzhetskyy A."/>
        </authorList>
    </citation>
    <scope>NUCLEOTIDE SEQUENCE [LARGE SCALE GENOMIC DNA]</scope>
    <source>
        <strain evidence="2">DSM 43870</strain>
    </source>
</reference>
<name>W5W520_9PSEU</name>
<dbReference type="STRING" id="1449976.KALB_2629"/>
<dbReference type="KEGG" id="kal:KALB_2629"/>